<dbReference type="SUPFAM" id="SSF48403">
    <property type="entry name" value="Ankyrin repeat"/>
    <property type="match status" value="1"/>
</dbReference>
<evidence type="ECO:0000256" key="3">
    <source>
        <dbReference type="ARBA" id="ARBA00022989"/>
    </source>
</evidence>
<keyword evidence="2 7" id="KW-0812">Transmembrane</keyword>
<feature type="repeat" description="ANK" evidence="5">
    <location>
        <begin position="1338"/>
        <end position="1363"/>
    </location>
</feature>
<dbReference type="PROSITE" id="PS50222">
    <property type="entry name" value="EF_HAND_2"/>
    <property type="match status" value="2"/>
</dbReference>
<name>A0A1Q9DVQ4_SYMMI</name>
<feature type="region of interest" description="Disordered" evidence="6">
    <location>
        <begin position="946"/>
        <end position="997"/>
    </location>
</feature>
<comment type="subcellular location">
    <subcellularLocation>
        <location evidence="1">Membrane</location>
        <topology evidence="1">Multi-pass membrane protein</topology>
    </subcellularLocation>
</comment>
<feature type="compositionally biased region" description="Basic and acidic residues" evidence="6">
    <location>
        <begin position="909"/>
        <end position="920"/>
    </location>
</feature>
<feature type="compositionally biased region" description="Low complexity" evidence="6">
    <location>
        <begin position="840"/>
        <end position="857"/>
    </location>
</feature>
<dbReference type="SUPFAM" id="SSF47473">
    <property type="entry name" value="EF-hand"/>
    <property type="match status" value="1"/>
</dbReference>
<dbReference type="InterPro" id="IPR002048">
    <property type="entry name" value="EF_hand_dom"/>
</dbReference>
<dbReference type="PANTHER" id="PTHR24184:SF11">
    <property type="entry name" value="ANKYRIN REPEAT AND SOCS BOX CONTAINING 3"/>
    <property type="match status" value="1"/>
</dbReference>
<dbReference type="Gene3D" id="1.10.287.70">
    <property type="match status" value="1"/>
</dbReference>
<feature type="domain" description="EF-hand" evidence="8">
    <location>
        <begin position="1028"/>
        <end position="1063"/>
    </location>
</feature>
<feature type="repeat" description="ANK" evidence="5">
    <location>
        <begin position="1201"/>
        <end position="1233"/>
    </location>
</feature>
<dbReference type="Gene3D" id="1.25.40.20">
    <property type="entry name" value="Ankyrin repeat-containing domain"/>
    <property type="match status" value="1"/>
</dbReference>
<evidence type="ECO:0000259" key="8">
    <source>
        <dbReference type="PROSITE" id="PS50222"/>
    </source>
</evidence>
<feature type="region of interest" description="Disordered" evidence="6">
    <location>
        <begin position="36"/>
        <end position="55"/>
    </location>
</feature>
<dbReference type="GO" id="GO:0005216">
    <property type="term" value="F:monoatomic ion channel activity"/>
    <property type="evidence" value="ECO:0007669"/>
    <property type="project" value="InterPro"/>
</dbReference>
<feature type="region of interest" description="Disordered" evidence="6">
    <location>
        <begin position="840"/>
        <end position="873"/>
    </location>
</feature>
<dbReference type="SMART" id="SM00248">
    <property type="entry name" value="ANK"/>
    <property type="match status" value="5"/>
</dbReference>
<feature type="region of interest" description="Disordered" evidence="6">
    <location>
        <begin position="688"/>
        <end position="735"/>
    </location>
</feature>
<evidence type="ECO:0000256" key="7">
    <source>
        <dbReference type="SAM" id="Phobius"/>
    </source>
</evidence>
<dbReference type="InterPro" id="IPR027359">
    <property type="entry name" value="Volt_channel_dom_sf"/>
</dbReference>
<evidence type="ECO:0000313" key="10">
    <source>
        <dbReference type="Proteomes" id="UP000186817"/>
    </source>
</evidence>
<dbReference type="Pfam" id="PF12796">
    <property type="entry name" value="Ank_2"/>
    <property type="match status" value="1"/>
</dbReference>
<reference evidence="9 10" key="1">
    <citation type="submission" date="2016-02" db="EMBL/GenBank/DDBJ databases">
        <title>Genome analysis of coral dinoflagellate symbionts highlights evolutionary adaptations to a symbiotic lifestyle.</title>
        <authorList>
            <person name="Aranda M."/>
            <person name="Li Y."/>
            <person name="Liew Y.J."/>
            <person name="Baumgarten S."/>
            <person name="Simakov O."/>
            <person name="Wilson M."/>
            <person name="Piel J."/>
            <person name="Ashoor H."/>
            <person name="Bougouffa S."/>
            <person name="Bajic V.B."/>
            <person name="Ryu T."/>
            <person name="Ravasi T."/>
            <person name="Bayer T."/>
            <person name="Micklem G."/>
            <person name="Kim H."/>
            <person name="Bhak J."/>
            <person name="Lajeunesse T.C."/>
            <person name="Voolstra C.R."/>
        </authorList>
    </citation>
    <scope>NUCLEOTIDE SEQUENCE [LARGE SCALE GENOMIC DNA]</scope>
    <source>
        <strain evidence="9 10">CCMP2467</strain>
    </source>
</reference>
<feature type="transmembrane region" description="Helical" evidence="7">
    <location>
        <begin position="366"/>
        <end position="385"/>
    </location>
</feature>
<evidence type="ECO:0000256" key="1">
    <source>
        <dbReference type="ARBA" id="ARBA00004141"/>
    </source>
</evidence>
<accession>A0A1Q9DVQ4</accession>
<feature type="region of interest" description="Disordered" evidence="6">
    <location>
        <begin position="796"/>
        <end position="815"/>
    </location>
</feature>
<keyword evidence="10" id="KW-1185">Reference proteome</keyword>
<dbReference type="InterPro" id="IPR036770">
    <property type="entry name" value="Ankyrin_rpt-contain_sf"/>
</dbReference>
<organism evidence="9 10">
    <name type="scientific">Symbiodinium microadriaticum</name>
    <name type="common">Dinoflagellate</name>
    <name type="synonym">Zooxanthella microadriatica</name>
    <dbReference type="NCBI Taxonomy" id="2951"/>
    <lineage>
        <taxon>Eukaryota</taxon>
        <taxon>Sar</taxon>
        <taxon>Alveolata</taxon>
        <taxon>Dinophyceae</taxon>
        <taxon>Suessiales</taxon>
        <taxon>Symbiodiniaceae</taxon>
        <taxon>Symbiodinium</taxon>
    </lineage>
</organism>
<feature type="transmembrane region" description="Helical" evidence="7">
    <location>
        <begin position="153"/>
        <end position="172"/>
    </location>
</feature>
<dbReference type="SUPFAM" id="SSF81324">
    <property type="entry name" value="Voltage-gated potassium channels"/>
    <property type="match status" value="1"/>
</dbReference>
<dbReference type="InterPro" id="IPR005821">
    <property type="entry name" value="Ion_trans_dom"/>
</dbReference>
<feature type="transmembrane region" description="Helical" evidence="7">
    <location>
        <begin position="184"/>
        <end position="202"/>
    </location>
</feature>
<evidence type="ECO:0000256" key="6">
    <source>
        <dbReference type="SAM" id="MobiDB-lite"/>
    </source>
</evidence>
<protein>
    <submittedName>
        <fullName evidence="9">Ankycorbin</fullName>
    </submittedName>
</protein>
<dbReference type="InterPro" id="IPR002110">
    <property type="entry name" value="Ankyrin_rpt"/>
</dbReference>
<feature type="transmembrane region" description="Helical" evidence="7">
    <location>
        <begin position="329"/>
        <end position="354"/>
    </location>
</feature>
<evidence type="ECO:0000313" key="9">
    <source>
        <dbReference type="EMBL" id="OLP99208.1"/>
    </source>
</evidence>
<dbReference type="GO" id="GO:0005509">
    <property type="term" value="F:calcium ion binding"/>
    <property type="evidence" value="ECO:0007669"/>
    <property type="project" value="InterPro"/>
</dbReference>
<feature type="transmembrane region" description="Helical" evidence="7">
    <location>
        <begin position="290"/>
        <end position="309"/>
    </location>
</feature>
<dbReference type="GO" id="GO:0016020">
    <property type="term" value="C:membrane"/>
    <property type="evidence" value="ECO:0007669"/>
    <property type="project" value="UniProtKB-SubCell"/>
</dbReference>
<dbReference type="Proteomes" id="UP000186817">
    <property type="component" value="Unassembled WGS sequence"/>
</dbReference>
<dbReference type="OrthoDB" id="432815at2759"/>
<proteinExistence type="predicted"/>
<dbReference type="Pfam" id="PF00520">
    <property type="entry name" value="Ion_trans"/>
    <property type="match status" value="1"/>
</dbReference>
<feature type="region of interest" description="Disordered" evidence="6">
    <location>
        <begin position="895"/>
        <end position="934"/>
    </location>
</feature>
<evidence type="ECO:0000256" key="4">
    <source>
        <dbReference type="ARBA" id="ARBA00023136"/>
    </source>
</evidence>
<dbReference type="PROSITE" id="PS50088">
    <property type="entry name" value="ANK_REPEAT"/>
    <property type="match status" value="2"/>
</dbReference>
<dbReference type="EMBL" id="LSRX01000371">
    <property type="protein sequence ID" value="OLP99208.1"/>
    <property type="molecule type" value="Genomic_DNA"/>
</dbReference>
<feature type="domain" description="EF-hand" evidence="8">
    <location>
        <begin position="458"/>
        <end position="493"/>
    </location>
</feature>
<keyword evidence="3 7" id="KW-1133">Transmembrane helix</keyword>
<dbReference type="PANTHER" id="PTHR24184">
    <property type="entry name" value="SI:CH211-189E2.2"/>
    <property type="match status" value="1"/>
</dbReference>
<keyword evidence="4 7" id="KW-0472">Membrane</keyword>
<sequence>MPDTFPSMLERVLQQSQQQLYSELLALLERQTSQTSEDLQRNGLNGLRDAASPMPQLGTLRNCRQLDGLHGITAEKTEPIGMVSNVADSSPEHTVSGRRSLTYELAIKASAPSEADADKLASKSMSLTDVLTTEVGASQGHIGKLVSSWQFEAFFAAVILTNSVFIGVVIQWESENSFAGTPDSIYAVSIGYGILFTVELLLRMIAAGPWSFYCNANWAWNVFDTLIVASVLYEFLVDTGGQSTSMSSNLRVLRVVRLTRLTRIVRVFRVARFLRPLRTLVQSILGTLRALIWAMLLMTLINYVFAAIFTDVVGNYMSDTSQLETKAALVPLFGTLQSSSLTLFMSISGGLSWFDAVHPLKTIGWLWVYVYCIYIAFCLFALLNVDESWGSEEVDIMQVDEGVSLWIASLEFFDETRHIPSNKVLRKVMTGVFCNAAIRGAERDAEMAVQTLMLDKQRLDGLLGKLFQKMDSDGTGKLDITKFEAYYRDDEVRAVFEALDLGAHDAWTCPILAMAHHLLDSVPKHLRFTPGGGSTRNLLLRNISAGELPLRIEPPGPPFMLSVGSEHVGKNFVLEAGATLAFRIAMSAAAQEDGVVCDFLTVHIECSPPLLIDIAAASDATPGDEITSLIRDLVQKRSLHQSSAGNTPEVALVKPADAEERAVPAALLEFLGEAPSAAALRCHQPGEQTMLRPDSGRGVYPEVPEAPLDWDDRPPTPSPEGFQQLGAPQAVPRAQAPIESQAASWEMQERGEDPPLQPETFVAEKLPEVAPTAHLTPAEATRIAAMRAKGLLQEAKPKPAMPVAESVEPPRPTGHEEEDLFYIPGTGWCDIYGRAVEAFSPTSSATSSPPRGARSAPKMVAKAAPKTRDQQQAAWVAENKASLLQLALEWQKRNGQKHPVQCSSTSLDRQSDEVHQEPEKAVLSSDIEPQEPKMPDAADTWEALRPENAETRPPSPNWRRYTHRTDSPRELWESSSVRSPRRSTRKLPAPSCPLVDRPRSRACQSLPAWEVENIRTSLRCGAYTGGCVPDQVAERLWRKLDVERRGLLSPDQFRRVVRLKLRVPASDVSDKELAGIFDMLAFEDADVVRIGDLVDYILADPPAPSPTTEKPLTAYRTFADTGSTTATLLEESTGTLAESPSASRSASPAEGRKVVFNATVRSTSVPIEDKILVACRRGDLPRLRRLLVPQRGSEGPLTPELGGVCAHLAAGKGHTACCELLLRAGVSPDSRDRNGATLLARAALYGHTELTQRLLKQWRANPLDVDHMGRNAAHVACLNDVRVVQLLAEHTPSSVHARDAEGRSCFFYALGNPCRQSQTRIAQFLIFCKCGLDAVDKQGGTALTYAGEAGNREVVSLLLSRGARPRRFLLDAWAREPRFANLLATPSKTCTESFARGLDATVHADRPQTHKGESAQLLTLLEAMATIPRQDLPAQTTRELFKAFG</sequence>
<gene>
    <name evidence="9" type="primary">Rai14</name>
    <name evidence="9" type="ORF">AK812_SmicGene18280</name>
</gene>
<keyword evidence="5" id="KW-0040">ANK repeat</keyword>
<evidence type="ECO:0000256" key="5">
    <source>
        <dbReference type="PROSITE-ProRule" id="PRU00023"/>
    </source>
</evidence>
<evidence type="ECO:0000256" key="2">
    <source>
        <dbReference type="ARBA" id="ARBA00022692"/>
    </source>
</evidence>
<dbReference type="InterPro" id="IPR011992">
    <property type="entry name" value="EF-hand-dom_pair"/>
</dbReference>
<dbReference type="Gene3D" id="1.20.120.350">
    <property type="entry name" value="Voltage-gated potassium channels. Chain C"/>
    <property type="match status" value="1"/>
</dbReference>
<dbReference type="PROSITE" id="PS50297">
    <property type="entry name" value="ANK_REP_REGION"/>
    <property type="match status" value="1"/>
</dbReference>
<comment type="caution">
    <text evidence="9">The sequence shown here is derived from an EMBL/GenBank/DDBJ whole genome shotgun (WGS) entry which is preliminary data.</text>
</comment>
<feature type="compositionally biased region" description="Basic and acidic residues" evidence="6">
    <location>
        <begin position="963"/>
        <end position="972"/>
    </location>
</feature>